<evidence type="ECO:0000256" key="7">
    <source>
        <dbReference type="PROSITE-ProRule" id="PRU00042"/>
    </source>
</evidence>
<feature type="domain" description="C2H2-type" evidence="9">
    <location>
        <begin position="863"/>
        <end position="890"/>
    </location>
</feature>
<dbReference type="VEuPathDB" id="VectorBase:GBRI035362"/>
<feature type="binding site" evidence="8">
    <location>
        <position position="70"/>
    </location>
    <ligand>
        <name>Zn(2+)</name>
        <dbReference type="ChEBI" id="CHEBI:29105"/>
    </ligand>
</feature>
<dbReference type="PANTHER" id="PTHR24376">
    <property type="entry name" value="ZINC FINGER PROTEIN"/>
    <property type="match status" value="1"/>
</dbReference>
<dbReference type="GO" id="GO:0000978">
    <property type="term" value="F:RNA polymerase II cis-regulatory region sequence-specific DNA binding"/>
    <property type="evidence" value="ECO:0007669"/>
    <property type="project" value="TreeGrafter"/>
</dbReference>
<dbReference type="EnsemblMetazoa" id="GBRI035362-RA">
    <property type="protein sequence ID" value="GBRI035362-PA"/>
    <property type="gene ID" value="GBRI035362"/>
</dbReference>
<accession>A0A1A9WWV2</accession>
<reference evidence="12" key="1">
    <citation type="submission" date="2014-03" db="EMBL/GenBank/DDBJ databases">
        <authorList>
            <person name="Aksoy S."/>
            <person name="Warren W."/>
            <person name="Wilson R.K."/>
        </authorList>
    </citation>
    <scope>NUCLEOTIDE SEQUENCE [LARGE SCALE GENOMIC DNA]</scope>
    <source>
        <strain evidence="12">IAEA</strain>
    </source>
</reference>
<evidence type="ECO:0000256" key="1">
    <source>
        <dbReference type="ARBA" id="ARBA00004123"/>
    </source>
</evidence>
<feature type="binding site" evidence="8">
    <location>
        <position position="67"/>
    </location>
    <ligand>
        <name>Zn(2+)</name>
        <dbReference type="ChEBI" id="CHEBI:29105"/>
    </ligand>
</feature>
<feature type="binding site" evidence="8">
    <location>
        <position position="19"/>
    </location>
    <ligand>
        <name>Zn(2+)</name>
        <dbReference type="ChEBI" id="CHEBI:29105"/>
    </ligand>
</feature>
<dbReference type="SUPFAM" id="SSF57667">
    <property type="entry name" value="beta-beta-alpha zinc fingers"/>
    <property type="match status" value="6"/>
</dbReference>
<feature type="domain" description="C2H2-type" evidence="9">
    <location>
        <begin position="324"/>
        <end position="348"/>
    </location>
</feature>
<evidence type="ECO:0008006" key="13">
    <source>
        <dbReference type="Google" id="ProtNLM"/>
    </source>
</evidence>
<evidence type="ECO:0000313" key="11">
    <source>
        <dbReference type="EnsemblMetazoa" id="GBRI035362-PA"/>
    </source>
</evidence>
<dbReference type="GO" id="GO:0005634">
    <property type="term" value="C:nucleus"/>
    <property type="evidence" value="ECO:0007669"/>
    <property type="project" value="UniProtKB-SubCell"/>
</dbReference>
<dbReference type="GO" id="GO:0001228">
    <property type="term" value="F:DNA-binding transcription activator activity, RNA polymerase II-specific"/>
    <property type="evidence" value="ECO:0007669"/>
    <property type="project" value="TreeGrafter"/>
</dbReference>
<feature type="domain" description="C2H2-type" evidence="9">
    <location>
        <begin position="836"/>
        <end position="863"/>
    </location>
</feature>
<feature type="domain" description="C2H2-type" evidence="9">
    <location>
        <begin position="891"/>
        <end position="919"/>
    </location>
</feature>
<feature type="domain" description="ZAD" evidence="10">
    <location>
        <begin position="17"/>
        <end position="94"/>
    </location>
</feature>
<dbReference type="Pfam" id="PF07776">
    <property type="entry name" value="zf-AD"/>
    <property type="match status" value="1"/>
</dbReference>
<dbReference type="SMART" id="SM00355">
    <property type="entry name" value="ZnF_C2H2"/>
    <property type="match status" value="15"/>
</dbReference>
<evidence type="ECO:0000256" key="3">
    <source>
        <dbReference type="ARBA" id="ARBA00022737"/>
    </source>
</evidence>
<evidence type="ECO:0000256" key="6">
    <source>
        <dbReference type="ARBA" id="ARBA00023242"/>
    </source>
</evidence>
<dbReference type="SMART" id="SM00868">
    <property type="entry name" value="zf-AD"/>
    <property type="match status" value="1"/>
</dbReference>
<feature type="binding site" evidence="8">
    <location>
        <position position="22"/>
    </location>
    <ligand>
        <name>Zn(2+)</name>
        <dbReference type="ChEBI" id="CHEBI:29105"/>
    </ligand>
</feature>
<dbReference type="Proteomes" id="UP000091820">
    <property type="component" value="Unassembled WGS sequence"/>
</dbReference>
<dbReference type="PROSITE" id="PS00028">
    <property type="entry name" value="ZINC_FINGER_C2H2_1"/>
    <property type="match status" value="10"/>
</dbReference>
<keyword evidence="6" id="KW-0539">Nucleus</keyword>
<dbReference type="PROSITE" id="PS50157">
    <property type="entry name" value="ZINC_FINGER_C2H2_2"/>
    <property type="match status" value="8"/>
</dbReference>
<dbReference type="PROSITE" id="PS51915">
    <property type="entry name" value="ZAD"/>
    <property type="match status" value="1"/>
</dbReference>
<keyword evidence="3" id="KW-0677">Repeat</keyword>
<feature type="domain" description="C2H2-type" evidence="9">
    <location>
        <begin position="577"/>
        <end position="605"/>
    </location>
</feature>
<evidence type="ECO:0000313" key="12">
    <source>
        <dbReference type="Proteomes" id="UP000091820"/>
    </source>
</evidence>
<name>A0A1A9WWV2_9MUSC</name>
<reference evidence="11" key="2">
    <citation type="submission" date="2020-05" db="UniProtKB">
        <authorList>
            <consortium name="EnsemblMetazoa"/>
        </authorList>
    </citation>
    <scope>IDENTIFICATION</scope>
    <source>
        <strain evidence="11">IAEA</strain>
    </source>
</reference>
<keyword evidence="4 7" id="KW-0863">Zinc-finger</keyword>
<evidence type="ECO:0000256" key="8">
    <source>
        <dbReference type="PROSITE-ProRule" id="PRU01263"/>
    </source>
</evidence>
<proteinExistence type="predicted"/>
<dbReference type="Gene3D" id="3.30.160.60">
    <property type="entry name" value="Classic Zinc Finger"/>
    <property type="match status" value="8"/>
</dbReference>
<dbReference type="InterPro" id="IPR012934">
    <property type="entry name" value="Znf_AD"/>
</dbReference>
<evidence type="ECO:0000256" key="4">
    <source>
        <dbReference type="ARBA" id="ARBA00022771"/>
    </source>
</evidence>
<dbReference type="PANTHER" id="PTHR24376:SF235">
    <property type="entry name" value="C2H2-TYPE DOMAIN-CONTAINING PROTEIN"/>
    <property type="match status" value="1"/>
</dbReference>
<dbReference type="InterPro" id="IPR036236">
    <property type="entry name" value="Znf_C2H2_sf"/>
</dbReference>
<dbReference type="FunFam" id="3.30.160.60:FF:000100">
    <property type="entry name" value="Zinc finger 45-like"/>
    <property type="match status" value="1"/>
</dbReference>
<sequence length="1020" mass="118336">MNVIDMKKVTEFADYTLSCRTCLAVDSDAELVHLSEPIEENKTITHMDYLISCMQVDDMPGMPTIICAKCSLALKVSFSFMENARRAQEILKSKLQEMNKINHMMRQRGINESEQQCLLAKGKKLKCYRCKVCDLKLEGRRSLKEHVKLHLDLIIYECQLCTYESHESLSLSEHYQLKHDTKATAEQLKPKAIILKPQKNSSIKLKENSECRDTLAEKDSMSSVIGTNKIHTNPKEKILTETKCILRNDVLKQANVDNTIDQDVSAKMRKTGSFSSSYKNDTTQMDVDDLIIEENVNSSEETLEYAVTCDKYVAVDAIKMFKNVKCKICFDSFSTQFELKAHMLSHSGIPHFFCDTCTFYTFFKMDLCQHYRNKHNIQPTNIQLQPKNKQSKEILQSKKEEMKHLYTCDLCLFESADKLVLKRHYFENHQIPVKEIHLRPVVVDDDSEMADIRLCPAVSTTSTSSKVVAAQDKQSPNASTIKTDQVYSFDFNNGTLFEDFNDDGETELADNDEKIDLCELQLQLTSDDDLEDEVVLQKEDDPIQKHSLSFCVHCQKNILTQYKFENHMFIHRGLAPYRCEMCTNLYNLKEALIRHYKVVHKTTPTRDMIQAKGGDTMKDDERIIDYKDLKASNDVTLMCAKCPFESRNLSNLRLHLKSVHDSTDDGRFLYNKNHICFDGFLILLLHSQELPFECPRCVRSFSSKTKLLHHLQHNHSKTSILQLQKQNINLESRCGFRKHHEFEISTTTTSSTMKKVSLPTATATAVRKEENISEIKSTMTALNKKYNDKTTASEDEVVALFKCKICRMSCYTIDSFDKHSRHLKCHLQDTNDARPFECEICHCSYKTLYSLKRHFKRHLSRKFRCLQCPKTYISKQELKIHQYMHSGEKPHQCDLCPKKFRYIHHLKRHKDAAHFDKRYSCSIENCCRTFTTLAQLKIHVWQHSGITPYKCTYCARLFKRREPLRQHCRKSHNITLTEEEIAEIFRKSLGYTNPHDFTVAVSGGKLFRRGDLESNAILYI</sequence>
<dbReference type="Pfam" id="PF00096">
    <property type="entry name" value="zf-C2H2"/>
    <property type="match status" value="1"/>
</dbReference>
<feature type="domain" description="C2H2-type" evidence="9">
    <location>
        <begin position="949"/>
        <end position="972"/>
    </location>
</feature>
<evidence type="ECO:0000256" key="2">
    <source>
        <dbReference type="ARBA" id="ARBA00022723"/>
    </source>
</evidence>
<evidence type="ECO:0000256" key="5">
    <source>
        <dbReference type="ARBA" id="ARBA00022833"/>
    </source>
</evidence>
<protein>
    <recommendedName>
        <fullName evidence="13">Protein krueppel</fullName>
    </recommendedName>
</protein>
<keyword evidence="2 8" id="KW-0479">Metal-binding</keyword>
<dbReference type="STRING" id="37001.A0A1A9WWV2"/>
<keyword evidence="12" id="KW-1185">Reference proteome</keyword>
<dbReference type="GO" id="GO:0008270">
    <property type="term" value="F:zinc ion binding"/>
    <property type="evidence" value="ECO:0007669"/>
    <property type="project" value="UniProtKB-UniRule"/>
</dbReference>
<dbReference type="AlphaFoldDB" id="A0A1A9WWV2"/>
<organism evidence="11 12">
    <name type="scientific">Glossina brevipalpis</name>
    <dbReference type="NCBI Taxonomy" id="37001"/>
    <lineage>
        <taxon>Eukaryota</taxon>
        <taxon>Metazoa</taxon>
        <taxon>Ecdysozoa</taxon>
        <taxon>Arthropoda</taxon>
        <taxon>Hexapoda</taxon>
        <taxon>Insecta</taxon>
        <taxon>Pterygota</taxon>
        <taxon>Neoptera</taxon>
        <taxon>Endopterygota</taxon>
        <taxon>Diptera</taxon>
        <taxon>Brachycera</taxon>
        <taxon>Muscomorpha</taxon>
        <taxon>Hippoboscoidea</taxon>
        <taxon>Glossinidae</taxon>
        <taxon>Glossina</taxon>
    </lineage>
</organism>
<dbReference type="InterPro" id="IPR013087">
    <property type="entry name" value="Znf_C2H2_type"/>
</dbReference>
<feature type="domain" description="C2H2-type" evidence="9">
    <location>
        <begin position="919"/>
        <end position="948"/>
    </location>
</feature>
<comment type="subcellular location">
    <subcellularLocation>
        <location evidence="1">Nucleus</location>
    </subcellularLocation>
</comment>
<evidence type="ECO:0000259" key="9">
    <source>
        <dbReference type="PROSITE" id="PS50157"/>
    </source>
</evidence>
<evidence type="ECO:0000259" key="10">
    <source>
        <dbReference type="PROSITE" id="PS51915"/>
    </source>
</evidence>
<keyword evidence="5 8" id="KW-0862">Zinc</keyword>
<dbReference type="Pfam" id="PF13894">
    <property type="entry name" value="zf-C2H2_4"/>
    <property type="match status" value="1"/>
</dbReference>
<feature type="domain" description="C2H2-type" evidence="9">
    <location>
        <begin position="692"/>
        <end position="720"/>
    </location>
</feature>